<sequence length="142" mass="15960">MTEVRFYHNAQDRLEAACAITTKAVRAGHKVVVFAPDASTAQRYDNLLWTRQPLSFVPHVAASSPLAARTPVLIARRAEELVHDDLLLNLADDLPEGYTRYAQLVEIVGTDEASRVTARERWRFYKQQAHPVQAFDLSKGNS</sequence>
<dbReference type="RefSeq" id="WP_170022798.1">
    <property type="nucleotide sequence ID" value="NZ_JABCSC020000004.1"/>
</dbReference>
<dbReference type="Gene3D" id="3.40.50.10110">
    <property type="entry name" value="DNA polymerase III subunit chi"/>
    <property type="match status" value="1"/>
</dbReference>
<dbReference type="InterPro" id="IPR007459">
    <property type="entry name" value="DNA_pol3_chi"/>
</dbReference>
<proteinExistence type="predicted"/>
<dbReference type="PANTHER" id="PTHR38767:SF1">
    <property type="entry name" value="DNA POLYMERASE III SUBUNIT CHI"/>
    <property type="match status" value="1"/>
</dbReference>
<name>A0ABX2IJJ1_9RHOO</name>
<dbReference type="Proteomes" id="UP000778523">
    <property type="component" value="Unassembled WGS sequence"/>
</dbReference>
<comment type="caution">
    <text evidence="1">The sequence shown here is derived from an EMBL/GenBank/DDBJ whole genome shotgun (WGS) entry which is preliminary data.</text>
</comment>
<dbReference type="SUPFAM" id="SSF102400">
    <property type="entry name" value="DNA polymerase III chi subunit"/>
    <property type="match status" value="1"/>
</dbReference>
<dbReference type="InterPro" id="IPR036768">
    <property type="entry name" value="PolIII_chi_sf"/>
</dbReference>
<gene>
    <name evidence="1" type="ORF">HJ583_015650</name>
</gene>
<organism evidence="1 2">
    <name type="scientific">Uliginosibacterium aquaticum</name>
    <dbReference type="NCBI Taxonomy" id="2731212"/>
    <lineage>
        <taxon>Bacteria</taxon>
        <taxon>Pseudomonadati</taxon>
        <taxon>Pseudomonadota</taxon>
        <taxon>Betaproteobacteria</taxon>
        <taxon>Rhodocyclales</taxon>
        <taxon>Zoogloeaceae</taxon>
        <taxon>Uliginosibacterium</taxon>
    </lineage>
</organism>
<evidence type="ECO:0000313" key="1">
    <source>
        <dbReference type="EMBL" id="NSL56467.1"/>
    </source>
</evidence>
<dbReference type="PANTHER" id="PTHR38767">
    <property type="entry name" value="DNA POLYMERASE III SUBUNIT CHI"/>
    <property type="match status" value="1"/>
</dbReference>
<keyword evidence="2" id="KW-1185">Reference proteome</keyword>
<protein>
    <submittedName>
        <fullName evidence="1">DNA polymerase III subunit chi</fullName>
    </submittedName>
</protein>
<dbReference type="Pfam" id="PF04364">
    <property type="entry name" value="DNA_pol3_chi"/>
    <property type="match status" value="1"/>
</dbReference>
<accession>A0ABX2IJJ1</accession>
<evidence type="ECO:0000313" key="2">
    <source>
        <dbReference type="Proteomes" id="UP000778523"/>
    </source>
</evidence>
<dbReference type="EMBL" id="JABCSC020000004">
    <property type="protein sequence ID" value="NSL56467.1"/>
    <property type="molecule type" value="Genomic_DNA"/>
</dbReference>
<reference evidence="1 2" key="1">
    <citation type="submission" date="2020-06" db="EMBL/GenBank/DDBJ databases">
        <title>Draft genome of Uliginosibacterium sp. IMCC34675.</title>
        <authorList>
            <person name="Song J."/>
        </authorList>
    </citation>
    <scope>NUCLEOTIDE SEQUENCE [LARGE SCALE GENOMIC DNA]</scope>
    <source>
        <strain evidence="1 2">IMCC34675</strain>
    </source>
</reference>